<dbReference type="AlphaFoldDB" id="A0AA95GGK8"/>
<protein>
    <submittedName>
        <fullName evidence="1">DUF2971 domain-containing protein</fullName>
    </submittedName>
</protein>
<dbReference type="EMBL" id="CP123498">
    <property type="protein sequence ID" value="WGL96508.1"/>
    <property type="molecule type" value="Genomic_DNA"/>
</dbReference>
<dbReference type="Proteomes" id="UP001177597">
    <property type="component" value="Chromosome"/>
</dbReference>
<evidence type="ECO:0000313" key="1">
    <source>
        <dbReference type="EMBL" id="WGL96508.1"/>
    </source>
</evidence>
<accession>A0AA95GGK8</accession>
<sequence length="231" mass="27223">MANLYYFTSVKHAISNIENDRIKISLFSNLNDPYELLGINLGNKETRKKFRDLKEQINDEEGLICLSRNWRNPLMWGHYGDRHKGIVLGFEVKDSLWNEVKYESKLIDAPENLSHDFIKKLTGTKFEAWKYEDEVRVIQKLSGNECLFELIDKEEYYFRKFNEDFILKEVILGQKCSLSEMQKCTLLKLSPEVEITKARIAFQDYKVVVNKIKTKEINLLREQLLKESTAV</sequence>
<proteinExistence type="predicted"/>
<reference evidence="1" key="1">
    <citation type="submission" date="2023-04" db="EMBL/GenBank/DDBJ databases">
        <title>Genome dynamics across the evolutionary transition to endosymbiosis.</title>
        <authorList>
            <person name="Siozios S."/>
            <person name="Nadal-Jimenez P."/>
            <person name="Azagi T."/>
            <person name="Sprong H."/>
            <person name="Frost C.L."/>
            <person name="Parratt S.R."/>
            <person name="Taylor G."/>
            <person name="Brettell L."/>
            <person name="Lew K.C."/>
            <person name="Croft L."/>
            <person name="King K.C."/>
            <person name="Brockhurst M.A."/>
            <person name="Hypsa V."/>
            <person name="Novakova E."/>
            <person name="Darby A.C."/>
            <person name="Hurst G.D.D."/>
        </authorList>
    </citation>
    <scope>NUCLEOTIDE SEQUENCE</scope>
    <source>
        <strain evidence="1">AIh</strain>
    </source>
</reference>
<dbReference type="RefSeq" id="WP_280629988.1">
    <property type="nucleotide sequence ID" value="NZ_CP123498.1"/>
</dbReference>
<gene>
    <name evidence="1" type="ORF">QE207_08200</name>
</gene>
<organism evidence="1 2">
    <name type="scientific">Arsenophonus nasoniae</name>
    <name type="common">son-killer infecting Nasonia vitripennis</name>
    <dbReference type="NCBI Taxonomy" id="638"/>
    <lineage>
        <taxon>Bacteria</taxon>
        <taxon>Pseudomonadati</taxon>
        <taxon>Pseudomonadota</taxon>
        <taxon>Gammaproteobacteria</taxon>
        <taxon>Enterobacterales</taxon>
        <taxon>Morganellaceae</taxon>
        <taxon>Arsenophonus</taxon>
    </lineage>
</organism>
<evidence type="ECO:0000313" key="2">
    <source>
        <dbReference type="Proteomes" id="UP001177597"/>
    </source>
</evidence>
<name>A0AA95GGK8_9GAMM</name>